<dbReference type="EMBL" id="CAJNJA010019500">
    <property type="protein sequence ID" value="CAE7446424.1"/>
    <property type="molecule type" value="Genomic_DNA"/>
</dbReference>
<name>A0A812RMF8_9DINO</name>
<organism evidence="2 3">
    <name type="scientific">Symbiodinium necroappetens</name>
    <dbReference type="NCBI Taxonomy" id="1628268"/>
    <lineage>
        <taxon>Eukaryota</taxon>
        <taxon>Sar</taxon>
        <taxon>Alveolata</taxon>
        <taxon>Dinophyceae</taxon>
        <taxon>Suessiales</taxon>
        <taxon>Symbiodiniaceae</taxon>
        <taxon>Symbiodinium</taxon>
    </lineage>
</organism>
<feature type="domain" description="Apple" evidence="1">
    <location>
        <begin position="1826"/>
        <end position="1892"/>
    </location>
</feature>
<accession>A0A812RMF8</accession>
<dbReference type="OrthoDB" id="429293at2759"/>
<feature type="domain" description="Apple" evidence="1">
    <location>
        <begin position="809"/>
        <end position="875"/>
    </location>
</feature>
<keyword evidence="3" id="KW-1185">Reference proteome</keyword>
<evidence type="ECO:0000313" key="2">
    <source>
        <dbReference type="EMBL" id="CAE7446424.1"/>
    </source>
</evidence>
<reference evidence="2" key="1">
    <citation type="submission" date="2021-02" db="EMBL/GenBank/DDBJ databases">
        <authorList>
            <person name="Dougan E. K."/>
            <person name="Rhodes N."/>
            <person name="Thang M."/>
            <person name="Chan C."/>
        </authorList>
    </citation>
    <scope>NUCLEOTIDE SEQUENCE</scope>
</reference>
<feature type="domain" description="Apple" evidence="1">
    <location>
        <begin position="579"/>
        <end position="649"/>
    </location>
</feature>
<gene>
    <name evidence="2" type="ORF">SNEC2469_LOCUS12312</name>
</gene>
<feature type="non-terminal residue" evidence="2">
    <location>
        <position position="1"/>
    </location>
</feature>
<protein>
    <recommendedName>
        <fullName evidence="1">Apple domain-containing protein</fullName>
    </recommendedName>
</protein>
<feature type="domain" description="Apple" evidence="1">
    <location>
        <begin position="2003"/>
        <end position="2076"/>
    </location>
</feature>
<feature type="domain" description="Apple" evidence="1">
    <location>
        <begin position="128"/>
        <end position="190"/>
    </location>
</feature>
<sequence length="2297" mass="246564">IDRSTSSTTRALNMVQRRLTASLQSGREEVDAFEAVEGGTDRVCRGSSASDDDNSYYVVHGGSRAASLESCKNACVDTEGCRGIEWRPGRCEVWTRVGGIQATAVTVGPVCLRYVPFVLAEGRLDRACRGGSVSDNNPAYYEIMTASSLEACQDLCLGLPACLGIEFSGTRCELWLNVLLPSVLLPPRACLVTCRDEFDNETSFFTSSDCKVWTRASGIQTTVQLAGSICLRAGTLGVPDAFPRVDGGLDRACRGQSTSDWSPSYFVYFNAAQAPTLDDCKARCLKIADCKAIDFSSNGCNVWTRPVTTSISFSGSTCLKYEPFVGIDGGEKRGCFGPPPYQIKTLTFPAGEIADQCKFECARTRACQGIEYSSSGCNIWTSNISGSYSSETRTCLRYQPLIPVGGGLDRACSGMDPTDAWPSYYSLTSSESFSLASCKTLCLSTIGCKGIQYTAGNCQVWTRRGGIQSSRDQSGSLCLRVGGGDIWEDASAFMSMDEGHTCGGEGLTALVHGPERAGSLQDCELRCASMPGCRGVDFGVGGCRTWHGPGVVMAAAEPGSTCHRFLPFRDVDGGEGRACRGLQGPEDVQSSYYLQRSAASLQDCQDLCVRQSETDVTSCKGVSYDSVSGTCLVWTLAIGATAESSTSVCQRYEPFVEMGRAGGLPELVQGVEFGPDGCKMWNRDVRATAEAFGSICLRLAVQRLEEVAESADAFQPVEGGSGRACRGADSTDTNAAYYDYYHPSVVTTMSECKGLCIETSGCQGIQFSIHGCQVWTRPAGIQSTAPSPDLTCLSYKPFRLVDGFTDRSCRGTSVQDNAPSNYLSLTAPSLADCQSACAQEPGCKGVEYNVSGTACEVWALPSSIAASVASQGTTCMRYEPFVAVDGGLDRSCRGAHAEDDWPSYYTVHEYTWLSGPSIEECKERCLSTPGCRGVEYTKGQCKVWTRQGGIQSSAPSSGSLCLRFGAFDSLELLDAFWPVDGADRACRGSSREDLQPSYYTSVGPDKAASLEACKSLCVRTSGCNAIQFTSMECQLWTRSGGVEATIAQTGSSCLLFRPFRTVDGGQDRLCAATGSQPSAMAADSLSSCQMLCEGSPWCAGISFDSGDCLVFTGEFSSQASQGSQCLSYEPFVAVDGGVDRACRGSHEDDISSFYYQDYSPAEAPTLEQCKLLCAATEQCQGLDFSQDGCKVWTRFGIQTTKASQGHLCLRYGSPDPLLTASAFEPVGGGMNRACRGQDEMDNLDSHYLVFTAWPENSSMDACQRLCMRTEVCKGIEFRLGACEIWTLADGIQASVSAPGRACFRYRPFRTLDGFSDRVCRGSGASDTQSSYYEIYSPLEAPSLDSCKALCMKKRETETASCRGIEYRGWCEVWTRLEGIGAVAPSPGSQCLRYLPFINIEGGINRACRGSDPRDSYSSYYSFFSGRTVDECKILCTTTAGCKGIEFRDGRCEVWTRRGGIQASTYTKGSLCMSYGGEDAFEDSHAFTALNGGYPSTCHAAALTAFSVGVQQVSTLYSCQLRCVSMPGCRGVGFGSAGCTVWLGSGELSVSDGGSGTCHRFLPFRDVDGGEGRACRGLQGPEDVQSSYYLQRSAASLQDCQDLCVRQSETDVTSCKGVSYDSVSGTCLLWTLAIGATAESSTSVCQRYEPFVEMGRDRACSGSSSDYTQLSFSQASSLDACRGQCVANVGCTGIEFSQQRLRCRLWLRRVQSTLPELAVQRLEEVAESADAFQPVEGGSGRACRGADSTDTNAAYYDYYHPSVVTTMSECKGLCIETSGCQGIQFSIHGCQVWTRPAGIQSTAPSPDLTCLSFSPFRLVDGFTDRSCRGTSVQDNAPSNYLSLMAPSLADCQSACAQEPGCKGVEYNVSGTACEVWALPSGIAASVASQGTTCMRYEPFVAVDGGLDRSCRGAHAEDDWPSFYTVHEYTWLSGPSIEECKERCLSTPGCRGVEYTKGQCKVWTRQGGIQSSAPSSGSLCLRFGAFDSVELLDAFWPVDGADRACRGSSREDLQPSYYTSVGPDKAASLEACKSLCVRTSGCNAIQFTSMECQLWTRSGGVEATIAQTGSSCLLFRPFRTVDGGQDRLCAATGSQPSAMAADSLSSCQMLCEGSPWCAGISFNSGDCLVFTGEFSSQASQGSQCLSYEPFVAVDGGVDRACRGSHEDDISSFYYQDYSPAEAPTLEQCKLLCAATEQCQGLDFSQDGCKVWNGTQEIQSTKASQGHRCLRYGRRDPVLDSSSFRAVEGGVGRACRGRNETDNLDSHYSVHVFWPENASVEACQQLCVETAACKGIEFRL</sequence>
<dbReference type="SMART" id="SM00473">
    <property type="entry name" value="PAN_AP"/>
    <property type="match status" value="15"/>
</dbReference>
<evidence type="ECO:0000313" key="3">
    <source>
        <dbReference type="Proteomes" id="UP000601435"/>
    </source>
</evidence>
<dbReference type="Proteomes" id="UP000601435">
    <property type="component" value="Unassembled WGS sequence"/>
</dbReference>
<feature type="domain" description="Apple" evidence="1">
    <location>
        <begin position="986"/>
        <end position="1059"/>
    </location>
</feature>
<dbReference type="InterPro" id="IPR003609">
    <property type="entry name" value="Pan_app"/>
</dbReference>
<dbReference type="Pfam" id="PF14295">
    <property type="entry name" value="PAN_4"/>
    <property type="match status" value="17"/>
</dbReference>
<feature type="domain" description="Apple" evidence="1">
    <location>
        <begin position="253"/>
        <end position="318"/>
    </location>
</feature>
<evidence type="ECO:0000259" key="1">
    <source>
        <dbReference type="PROSITE" id="PS50948"/>
    </source>
</evidence>
<comment type="caution">
    <text evidence="2">The sequence shown here is derived from an EMBL/GenBank/DDBJ whole genome shotgun (WGS) entry which is preliminary data.</text>
</comment>
<feature type="non-terminal residue" evidence="2">
    <location>
        <position position="2297"/>
    </location>
</feature>
<proteinExistence type="predicted"/>
<dbReference type="PROSITE" id="PS50948">
    <property type="entry name" value="PAN"/>
    <property type="match status" value="8"/>
</dbReference>
<feature type="domain" description="Apple" evidence="1">
    <location>
        <begin position="1574"/>
        <end position="1644"/>
    </location>
</feature>
<dbReference type="Pfam" id="PF00024">
    <property type="entry name" value="PAN_1"/>
    <property type="match status" value="2"/>
</dbReference>